<evidence type="ECO:0000313" key="1">
    <source>
        <dbReference type="EMBL" id="QDL06932.1"/>
    </source>
</evidence>
<proteinExistence type="predicted"/>
<name>A0A856M873_9CYAN</name>
<organism evidence="1 2">
    <name type="scientific">Brasilonema sennae CENA114</name>
    <dbReference type="NCBI Taxonomy" id="415709"/>
    <lineage>
        <taxon>Bacteria</taxon>
        <taxon>Bacillati</taxon>
        <taxon>Cyanobacteriota</taxon>
        <taxon>Cyanophyceae</taxon>
        <taxon>Nostocales</taxon>
        <taxon>Scytonemataceae</taxon>
        <taxon>Brasilonema</taxon>
        <taxon>Bromeliae group (in: Brasilonema)</taxon>
    </lineage>
</organism>
<keyword evidence="2" id="KW-1185">Reference proteome</keyword>
<evidence type="ECO:0000313" key="2">
    <source>
        <dbReference type="Proteomes" id="UP000503129"/>
    </source>
</evidence>
<dbReference type="KEGG" id="bsen:DP114_02535"/>
<reference evidence="1 2" key="1">
    <citation type="submission" date="2018-06" db="EMBL/GenBank/DDBJ databases">
        <title>Comparative genomics of Brasilonema spp. strains.</title>
        <authorList>
            <person name="Alvarenga D.O."/>
            <person name="Fiore M.F."/>
            <person name="Varani A.M."/>
        </authorList>
    </citation>
    <scope>NUCLEOTIDE SEQUENCE [LARGE SCALE GENOMIC DNA]</scope>
    <source>
        <strain evidence="1 2">CENA114</strain>
    </source>
</reference>
<dbReference type="Proteomes" id="UP000503129">
    <property type="component" value="Chromosome"/>
</dbReference>
<protein>
    <submittedName>
        <fullName evidence="1">Uncharacterized protein</fullName>
    </submittedName>
</protein>
<sequence>MISRCEETRLTLNREKGVSFIRSGWCASLIGTTKQVYKYNYALGNPLPTDGIFTEKVRIFVNYLLLPL</sequence>
<dbReference type="EMBL" id="CP030118">
    <property type="protein sequence ID" value="QDL06932.1"/>
    <property type="molecule type" value="Genomic_DNA"/>
</dbReference>
<dbReference type="AlphaFoldDB" id="A0A856M873"/>
<gene>
    <name evidence="1" type="ORF">DP114_02535</name>
</gene>
<accession>A0A856M873</accession>